<evidence type="ECO:0000313" key="2">
    <source>
        <dbReference type="Proteomes" id="UP000018211"/>
    </source>
</evidence>
<dbReference type="AlphaFoldDB" id="A0AAV2VKX6"/>
<protein>
    <submittedName>
        <fullName evidence="1">Uncharacterized protein</fullName>
    </submittedName>
</protein>
<organism evidence="1 2">
    <name type="scientific">Vibrio nigripulchritudo SOn1</name>
    <dbReference type="NCBI Taxonomy" id="1238450"/>
    <lineage>
        <taxon>Bacteria</taxon>
        <taxon>Pseudomonadati</taxon>
        <taxon>Pseudomonadota</taxon>
        <taxon>Gammaproteobacteria</taxon>
        <taxon>Vibrionales</taxon>
        <taxon>Vibrionaceae</taxon>
        <taxon>Vibrio</taxon>
    </lineage>
</organism>
<accession>A0AAV2VKX6</accession>
<proteinExistence type="predicted"/>
<gene>
    <name evidence="1" type="ORF">VIBNISOn1_1390008</name>
</gene>
<reference evidence="1 2" key="1">
    <citation type="journal article" date="2013" name="ISME J.">
        <title>Comparative genomics of pathogenic lineages of Vibrio nigripulchritudo identifies virulence-associated traits.</title>
        <authorList>
            <person name="Goudenege D."/>
            <person name="Labreuche Y."/>
            <person name="Krin E."/>
            <person name="Ansquer D."/>
            <person name="Mangenot S."/>
            <person name="Calteau A."/>
            <person name="Medigue C."/>
            <person name="Mazel D."/>
            <person name="Polz M.F."/>
            <person name="Le Roux F."/>
        </authorList>
    </citation>
    <scope>NUCLEOTIDE SEQUENCE [LARGE SCALE GENOMIC DNA]</scope>
    <source>
        <strain evidence="1 2">SOn1</strain>
    </source>
</reference>
<evidence type="ECO:0000313" key="1">
    <source>
        <dbReference type="EMBL" id="CCO45129.1"/>
    </source>
</evidence>
<comment type="caution">
    <text evidence="1">The sequence shown here is derived from an EMBL/GenBank/DDBJ whole genome shotgun (WGS) entry which is preliminary data.</text>
</comment>
<dbReference type="Proteomes" id="UP000018211">
    <property type="component" value="Unassembled WGS sequence"/>
</dbReference>
<sequence>MIPIAVIDIGIRAIKPETEKAIVPGVLNNSL</sequence>
<dbReference type="EMBL" id="CAOF01000045">
    <property type="protein sequence ID" value="CCO45129.1"/>
    <property type="molecule type" value="Genomic_DNA"/>
</dbReference>
<name>A0AAV2VKX6_9VIBR</name>